<evidence type="ECO:0000313" key="1">
    <source>
        <dbReference type="EMBL" id="MBW86415.1"/>
    </source>
</evidence>
<protein>
    <submittedName>
        <fullName evidence="1">Uncharacterized protein</fullName>
    </submittedName>
</protein>
<sequence length="32" mass="3976">MLKMNYFPTVMIKLLEEKEHFSFLLIKMDWQA</sequence>
<proteinExistence type="predicted"/>
<organism evidence="1">
    <name type="scientific">Rhizophora mucronata</name>
    <name type="common">Asiatic mangrove</name>
    <dbReference type="NCBI Taxonomy" id="61149"/>
    <lineage>
        <taxon>Eukaryota</taxon>
        <taxon>Viridiplantae</taxon>
        <taxon>Streptophyta</taxon>
        <taxon>Embryophyta</taxon>
        <taxon>Tracheophyta</taxon>
        <taxon>Spermatophyta</taxon>
        <taxon>Magnoliopsida</taxon>
        <taxon>eudicotyledons</taxon>
        <taxon>Gunneridae</taxon>
        <taxon>Pentapetalae</taxon>
        <taxon>rosids</taxon>
        <taxon>fabids</taxon>
        <taxon>Malpighiales</taxon>
        <taxon>Rhizophoraceae</taxon>
        <taxon>Rhizophora</taxon>
    </lineage>
</organism>
<name>A0A2P2IYX1_RHIMU</name>
<dbReference type="AlphaFoldDB" id="A0A2P2IYX1"/>
<reference evidence="1" key="1">
    <citation type="submission" date="2018-02" db="EMBL/GenBank/DDBJ databases">
        <title>Rhizophora mucronata_Transcriptome.</title>
        <authorList>
            <person name="Meera S.P."/>
            <person name="Sreeshan A."/>
            <person name="Augustine A."/>
        </authorList>
    </citation>
    <scope>NUCLEOTIDE SEQUENCE</scope>
    <source>
        <tissue evidence="1">Leaf</tissue>
    </source>
</reference>
<accession>A0A2P2IYX1</accession>
<dbReference type="EMBL" id="GGEC01005932">
    <property type="protein sequence ID" value="MBW86415.1"/>
    <property type="molecule type" value="Transcribed_RNA"/>
</dbReference>